<feature type="compositionally biased region" description="Basic and acidic residues" evidence="1">
    <location>
        <begin position="47"/>
        <end position="56"/>
    </location>
</feature>
<proteinExistence type="predicted"/>
<accession>A0ABW2F7C4</accession>
<evidence type="ECO:0000313" key="3">
    <source>
        <dbReference type="Proteomes" id="UP001596378"/>
    </source>
</evidence>
<gene>
    <name evidence="2" type="ORF">ACFQMJ_11250</name>
</gene>
<comment type="caution">
    <text evidence="2">The sequence shown here is derived from an EMBL/GenBank/DDBJ whole genome shotgun (WGS) entry which is preliminary data.</text>
</comment>
<organism evidence="2 3">
    <name type="scientific">Cohnella cellulosilytica</name>
    <dbReference type="NCBI Taxonomy" id="986710"/>
    <lineage>
        <taxon>Bacteria</taxon>
        <taxon>Bacillati</taxon>
        <taxon>Bacillota</taxon>
        <taxon>Bacilli</taxon>
        <taxon>Bacillales</taxon>
        <taxon>Paenibacillaceae</taxon>
        <taxon>Cohnella</taxon>
    </lineage>
</organism>
<feature type="compositionally biased region" description="Basic and acidic residues" evidence="1">
    <location>
        <begin position="63"/>
        <end position="77"/>
    </location>
</feature>
<dbReference type="RefSeq" id="WP_378054008.1">
    <property type="nucleotide sequence ID" value="NZ_JBHMDN010000079.1"/>
</dbReference>
<protein>
    <recommendedName>
        <fullName evidence="4">Secreted protein</fullName>
    </recommendedName>
</protein>
<evidence type="ECO:0000256" key="1">
    <source>
        <dbReference type="SAM" id="MobiDB-lite"/>
    </source>
</evidence>
<name>A0ABW2F7C4_9BACL</name>
<reference evidence="3" key="1">
    <citation type="journal article" date="2019" name="Int. J. Syst. Evol. Microbiol.">
        <title>The Global Catalogue of Microorganisms (GCM) 10K type strain sequencing project: providing services to taxonomists for standard genome sequencing and annotation.</title>
        <authorList>
            <consortium name="The Broad Institute Genomics Platform"/>
            <consortium name="The Broad Institute Genome Sequencing Center for Infectious Disease"/>
            <person name="Wu L."/>
            <person name="Ma J."/>
        </authorList>
    </citation>
    <scope>NUCLEOTIDE SEQUENCE [LARGE SCALE GENOMIC DNA]</scope>
    <source>
        <strain evidence="3">KCTC 12907</strain>
    </source>
</reference>
<feature type="region of interest" description="Disordered" evidence="1">
    <location>
        <begin position="47"/>
        <end position="77"/>
    </location>
</feature>
<keyword evidence="3" id="KW-1185">Reference proteome</keyword>
<dbReference type="EMBL" id="JBHTAI010000006">
    <property type="protein sequence ID" value="MFC7149106.1"/>
    <property type="molecule type" value="Genomic_DNA"/>
</dbReference>
<sequence>MREAALFAVWIIGLFTLIGGVLAATARFVRRDSSAYDEQITWSRFPRNRERDRGRQPEGTSEILREDRRSEESLRSN</sequence>
<evidence type="ECO:0008006" key="4">
    <source>
        <dbReference type="Google" id="ProtNLM"/>
    </source>
</evidence>
<evidence type="ECO:0000313" key="2">
    <source>
        <dbReference type="EMBL" id="MFC7149106.1"/>
    </source>
</evidence>
<dbReference type="Proteomes" id="UP001596378">
    <property type="component" value="Unassembled WGS sequence"/>
</dbReference>